<keyword evidence="1" id="KW-0472">Membrane</keyword>
<evidence type="ECO:0000313" key="3">
    <source>
        <dbReference type="Proteomes" id="UP001224122"/>
    </source>
</evidence>
<dbReference type="EMBL" id="JAUSTW010000013">
    <property type="protein sequence ID" value="MDQ0201878.1"/>
    <property type="molecule type" value="Genomic_DNA"/>
</dbReference>
<evidence type="ECO:0000313" key="2">
    <source>
        <dbReference type="EMBL" id="MDQ0201878.1"/>
    </source>
</evidence>
<evidence type="ECO:0000256" key="1">
    <source>
        <dbReference type="SAM" id="Phobius"/>
    </source>
</evidence>
<reference evidence="2 3" key="1">
    <citation type="submission" date="2023-07" db="EMBL/GenBank/DDBJ databases">
        <title>Genomic Encyclopedia of Type Strains, Phase IV (KMG-IV): sequencing the most valuable type-strain genomes for metagenomic binning, comparative biology and taxonomic classification.</title>
        <authorList>
            <person name="Goeker M."/>
        </authorList>
    </citation>
    <scope>NUCLEOTIDE SEQUENCE [LARGE SCALE GENOMIC DNA]</scope>
    <source>
        <strain evidence="2 3">DSM 27594</strain>
    </source>
</reference>
<feature type="transmembrane region" description="Helical" evidence="1">
    <location>
        <begin position="6"/>
        <end position="23"/>
    </location>
</feature>
<feature type="transmembrane region" description="Helical" evidence="1">
    <location>
        <begin position="64"/>
        <end position="81"/>
    </location>
</feature>
<comment type="caution">
    <text evidence="2">The sequence shown here is derived from an EMBL/GenBank/DDBJ whole genome shotgun (WGS) entry which is preliminary data.</text>
</comment>
<sequence length="85" mass="10048">MLYWSFICISVLLYIMGFIVNKQHNQIFSRSSLHIRWWFSSIALVLLGICIIDLIYGFQNIKMAGYSSISSFLFLIISWLTKRYN</sequence>
<protein>
    <submittedName>
        <fullName evidence="2">Uncharacterized protein</fullName>
    </submittedName>
</protein>
<keyword evidence="1" id="KW-1133">Transmembrane helix</keyword>
<keyword evidence="3" id="KW-1185">Reference proteome</keyword>
<keyword evidence="1" id="KW-0812">Transmembrane</keyword>
<feature type="transmembrane region" description="Helical" evidence="1">
    <location>
        <begin position="35"/>
        <end position="58"/>
    </location>
</feature>
<proteinExistence type="predicted"/>
<name>A0ABT9Y237_9BACI</name>
<dbReference type="Proteomes" id="UP001224122">
    <property type="component" value="Unassembled WGS sequence"/>
</dbReference>
<accession>A0ABT9Y237</accession>
<organism evidence="2 3">
    <name type="scientific">Neobacillus ginsengisoli</name>
    <dbReference type="NCBI Taxonomy" id="904295"/>
    <lineage>
        <taxon>Bacteria</taxon>
        <taxon>Bacillati</taxon>
        <taxon>Bacillota</taxon>
        <taxon>Bacilli</taxon>
        <taxon>Bacillales</taxon>
        <taxon>Bacillaceae</taxon>
        <taxon>Neobacillus</taxon>
    </lineage>
</organism>
<gene>
    <name evidence="2" type="ORF">J2S10_005089</name>
</gene>